<evidence type="ECO:0000256" key="1">
    <source>
        <dbReference type="SAM" id="MobiDB-lite"/>
    </source>
</evidence>
<evidence type="ECO:0000313" key="3">
    <source>
        <dbReference type="EMBL" id="KAK9825951.1"/>
    </source>
</evidence>
<evidence type="ECO:0000259" key="2">
    <source>
        <dbReference type="Pfam" id="PF01419"/>
    </source>
</evidence>
<sequence length="234" mass="24980">MTQQTDDFELVAPTNEEGSGGATDRLHSELAAARKRISELESLTQQSAEDSQRELAESKLSLEQAIASIAKLTASESQRMCKCNSPLIGGPGGSPFQLTSISNRPSQRVERITCWSQPSGKDEIRAIEVEFEDGHTALAGRRIADATVQESFSFMDDELLLQSTLIADAKDTRLAGFSFITSLGRAFHAGPGTVTSGHAVTWLQDCPAILLGISGSGGAAIDRLAFIIQVCGRP</sequence>
<gene>
    <name evidence="3" type="ORF">WJX74_000826</name>
</gene>
<dbReference type="InterPro" id="IPR001229">
    <property type="entry name" value="Jacalin-like_lectin_dom"/>
</dbReference>
<organism evidence="3 4">
    <name type="scientific">Apatococcus lobatus</name>
    <dbReference type="NCBI Taxonomy" id="904363"/>
    <lineage>
        <taxon>Eukaryota</taxon>
        <taxon>Viridiplantae</taxon>
        <taxon>Chlorophyta</taxon>
        <taxon>core chlorophytes</taxon>
        <taxon>Trebouxiophyceae</taxon>
        <taxon>Chlorellales</taxon>
        <taxon>Chlorellaceae</taxon>
        <taxon>Apatococcus</taxon>
    </lineage>
</organism>
<comment type="caution">
    <text evidence="3">The sequence shown here is derived from an EMBL/GenBank/DDBJ whole genome shotgun (WGS) entry which is preliminary data.</text>
</comment>
<dbReference type="Proteomes" id="UP001438707">
    <property type="component" value="Unassembled WGS sequence"/>
</dbReference>
<dbReference type="Gene3D" id="2.100.10.30">
    <property type="entry name" value="Jacalin-like lectin domain"/>
    <property type="match status" value="1"/>
</dbReference>
<protein>
    <recommendedName>
        <fullName evidence="2">Jacalin-type lectin domain-containing protein</fullName>
    </recommendedName>
</protein>
<evidence type="ECO:0000313" key="4">
    <source>
        <dbReference type="Proteomes" id="UP001438707"/>
    </source>
</evidence>
<name>A0AAW1QXM8_9CHLO</name>
<dbReference type="EMBL" id="JALJOS010000022">
    <property type="protein sequence ID" value="KAK9825951.1"/>
    <property type="molecule type" value="Genomic_DNA"/>
</dbReference>
<feature type="region of interest" description="Disordered" evidence="1">
    <location>
        <begin position="1"/>
        <end position="25"/>
    </location>
</feature>
<reference evidence="3 4" key="1">
    <citation type="journal article" date="2024" name="Nat. Commun.">
        <title>Phylogenomics reveals the evolutionary origins of lichenization in chlorophyte algae.</title>
        <authorList>
            <person name="Puginier C."/>
            <person name="Libourel C."/>
            <person name="Otte J."/>
            <person name="Skaloud P."/>
            <person name="Haon M."/>
            <person name="Grisel S."/>
            <person name="Petersen M."/>
            <person name="Berrin J.G."/>
            <person name="Delaux P.M."/>
            <person name="Dal Grande F."/>
            <person name="Keller J."/>
        </authorList>
    </citation>
    <scope>NUCLEOTIDE SEQUENCE [LARGE SCALE GENOMIC DNA]</scope>
    <source>
        <strain evidence="3 4">SAG 2145</strain>
    </source>
</reference>
<keyword evidence="4" id="KW-1185">Reference proteome</keyword>
<dbReference type="Pfam" id="PF01419">
    <property type="entry name" value="Jacalin"/>
    <property type="match status" value="1"/>
</dbReference>
<dbReference type="InterPro" id="IPR036404">
    <property type="entry name" value="Jacalin-like_lectin_dom_sf"/>
</dbReference>
<feature type="domain" description="Jacalin-type lectin" evidence="2">
    <location>
        <begin position="88"/>
        <end position="226"/>
    </location>
</feature>
<dbReference type="SUPFAM" id="SSF51101">
    <property type="entry name" value="Mannose-binding lectins"/>
    <property type="match status" value="1"/>
</dbReference>
<proteinExistence type="predicted"/>
<dbReference type="AlphaFoldDB" id="A0AAW1QXM8"/>
<accession>A0AAW1QXM8</accession>